<dbReference type="PANTHER" id="PTHR48172">
    <property type="match status" value="1"/>
</dbReference>
<keyword evidence="2" id="KW-0472">Membrane</keyword>
<gene>
    <name evidence="3" type="ORF">BLGHR1_12046</name>
</gene>
<feature type="compositionally biased region" description="Acidic residues" evidence="1">
    <location>
        <begin position="221"/>
        <end position="232"/>
    </location>
</feature>
<dbReference type="InterPro" id="IPR009291">
    <property type="entry name" value="Vps62"/>
</dbReference>
<proteinExistence type="predicted"/>
<dbReference type="Pfam" id="PF06101">
    <property type="entry name" value="Vps62"/>
    <property type="match status" value="1"/>
</dbReference>
<keyword evidence="2" id="KW-1133">Transmembrane helix</keyword>
<protein>
    <submittedName>
        <fullName evidence="3">Uncharacterized protein</fullName>
    </submittedName>
</protein>
<dbReference type="AlphaFoldDB" id="A0A383UN86"/>
<evidence type="ECO:0000313" key="3">
    <source>
        <dbReference type="EMBL" id="SZF01286.1"/>
    </source>
</evidence>
<evidence type="ECO:0000256" key="1">
    <source>
        <dbReference type="SAM" id="MobiDB-lite"/>
    </source>
</evidence>
<dbReference type="PANTHER" id="PTHR48172:SF2">
    <property type="entry name" value="VACUOLAR PROTEIN SORTING PROTEIN 62"/>
    <property type="match status" value="1"/>
</dbReference>
<sequence>MSHLRRIIFVAVLVLAAYFGGKLLYRHLDPRTTICEEDIENDHWIATSKYWLDRQVCSCLGLCGLAHWRPDPPTIPWTRKFEVRNSWQKFGIEEASQNILKEDSQKGIPSLESPIESKDEDVDGDSSVLKDIPQYILDHAPLIHLYSGENFWPSDITEHLKFTTPYLNYTKVNISTPQHTPYNLHEVEKVYNSSYLFIQSTDNVEERPAWLGSAHSKPLPYDDEEDDDGEEEKEQKSTNLGTTTFSNGDGETWYDVSRLDLALTEMGFVNNSSLSPAKIEVRRSRTRKSQDAESCSSFPSAASKLGGYSSAPSILVVVDKGLGIVDAFWFYFYSYNLGTTVLNIRFGNHIGDWEHSLIRFQDGVPKAVFFSAHSGGLAYAWKAVEKAKGRENRPILYSAVGSHAMYPTAGRHPYILPFGLLADLTDRGPLWDPALNYMAYHYNTSITHNVDARSIRDSSLTFNSTLLHPKTNSSFQPASCNPSAPLGWWWYSGRWGDKFYRLRDWRQWRFFGQYHYVNGPFGPRFKNLGRAKVCQSGHVCRIVEDLTDGRSWVG</sequence>
<feature type="region of interest" description="Disordered" evidence="1">
    <location>
        <begin position="103"/>
        <end position="124"/>
    </location>
</feature>
<keyword evidence="2" id="KW-0812">Transmembrane</keyword>
<name>A0A383UN86_BLUHO</name>
<dbReference type="EMBL" id="UNSH01000036">
    <property type="protein sequence ID" value="SZF01286.1"/>
    <property type="molecule type" value="Genomic_DNA"/>
</dbReference>
<reference evidence="3 4" key="1">
    <citation type="submission" date="2017-11" db="EMBL/GenBank/DDBJ databases">
        <authorList>
            <person name="Kracher B."/>
        </authorList>
    </citation>
    <scope>NUCLEOTIDE SEQUENCE [LARGE SCALE GENOMIC DNA]</scope>
    <source>
        <strain evidence="3 4">RACE1</strain>
    </source>
</reference>
<feature type="region of interest" description="Disordered" evidence="1">
    <location>
        <begin position="211"/>
        <end position="245"/>
    </location>
</feature>
<organism evidence="3 4">
    <name type="scientific">Blumeria hordei</name>
    <name type="common">Barley powdery mildew</name>
    <name type="synonym">Blumeria graminis f. sp. hordei</name>
    <dbReference type="NCBI Taxonomy" id="2867405"/>
    <lineage>
        <taxon>Eukaryota</taxon>
        <taxon>Fungi</taxon>
        <taxon>Dikarya</taxon>
        <taxon>Ascomycota</taxon>
        <taxon>Pezizomycotina</taxon>
        <taxon>Leotiomycetes</taxon>
        <taxon>Erysiphales</taxon>
        <taxon>Erysiphaceae</taxon>
        <taxon>Blumeria</taxon>
    </lineage>
</organism>
<feature type="transmembrane region" description="Helical" evidence="2">
    <location>
        <begin position="7"/>
        <end position="25"/>
    </location>
</feature>
<evidence type="ECO:0000256" key="2">
    <source>
        <dbReference type="SAM" id="Phobius"/>
    </source>
</evidence>
<accession>A0A383UN86</accession>
<dbReference type="Proteomes" id="UP000275772">
    <property type="component" value="Unassembled WGS sequence"/>
</dbReference>
<dbReference type="VEuPathDB" id="FungiDB:BLGHR1_12046"/>
<evidence type="ECO:0000313" key="4">
    <source>
        <dbReference type="Proteomes" id="UP000275772"/>
    </source>
</evidence>